<accession>A0A3N0BW69</accession>
<dbReference type="Proteomes" id="UP000274046">
    <property type="component" value="Unassembled WGS sequence"/>
</dbReference>
<comment type="caution">
    <text evidence="2">The sequence shown here is derived from an EMBL/GenBank/DDBJ whole genome shotgun (WGS) entry which is preliminary data.</text>
</comment>
<protein>
    <recommendedName>
        <fullName evidence="1">PKD-like domain-containing protein</fullName>
    </recommendedName>
</protein>
<sequence>MKLTSKISLYPSFSSKNILCINNKIFKVVKLFLFSIILLLFNSISANAIDFYWKSSGRADQNYTNAANWENSPGSGIPANGSLAPSSVDDVYFPGGNLTQTVNLVIGSEAKNFNVLAGQVITFSGASLSIYGDFTSNGKHLIGGNSSIAFLGSSGNYYINMGDAASHSSGSATFSFSGTGTYNLLSDFNLPSASLSFTNSDFISNGYDIRVSNATISNTISGGSKILNLSNSEFHASNGPSNVGALVFNANPVNIIYNFTNTELYLDQSNKASYISIGGDANGTILDGIKSLNFSEISTGISTAQIRSSVPNFTFNVVDFNINLVSFAFTSSGVSLNVTNLNLFKPVDITTEGVLILKVNKINETSSCVGQSNLRAAGTTPISFNATSPITTYNIGFLGVKFSNNTVTIPAQNDLGQNSGTYVTSAAASPRSFYWVGGNGNWNDPTEWSLLGSGGVPQTSSGCLPTLNDDVYFDVNSFTAAGQTVTIAGSGSQTAYARNVFWTDFGNEGKLAGRRLYINGSSDYSGCSGITSILVYFGSGNHTVKSGSNFIYASPNIQFLGVGTYTLVDNLKCADTQILITAGNFNSNGKEITAGNFGSNSEPASTNNLRNINISNSIITLTGGAAAFEINTQFLNSFDATGSTINLTNNFEPDFLLSGYVSTGAVTLNTLTFNDINFTSNTGSATFSNGGVLNFAANNVSFASNASIVKFGNTGTSHTVNTYNLAPGKSYNFTSNRVYSVVNAINSNSFGSCSPKVIISSNTSGVRASLYKAGLPFNINNAILKDINASGATLTVPGGEDLGNNLNVNITANPSQNFYWVGGTGNWTDATHWSIGISGGDPLVTNINNCIPGLADDVFFDGNSFAANNQIVTIDNNVSCRNMLWDNTASSKTPIFAGASTFFLNTYGSVTLAKGMTFPFNGIWFMRGTSQTTNVNALLTNGVSVSSALSLSGNGRYDLLDKFLSTNEIVFSSGQFYTNSKNITAAALSLAVTGTNKADISNSIITLNGTNGTATYSASHSSNANWNAAGSTINVSRRNMPISITAGVTVDYGKIVMNPSIVGSAITISGGKIKATDITWLSSQSRMGGNFEVGNLSYPTSSTNAIGGNNTITVTNKLTANGTPCNPISFYSTTAGTAATLNSTACDFDLKFARLTDITAGSCSASQNKVVGDDAGGNSNWTFSTIAAAQYLGADDTILACNQYPYTLTTSGFNEGATAYLWNDGSTGPDLIVTGPGTYSVTVTYGTGCTLKDEITLGLTPSPILNPATIYACETALGSKLGDFNLVDANSLLVTVPANYTFTYHSTLADANANTNPLTIPYSSANKIINVRVLDNATGCFSTGEVSLNVKGKLTITATPTSPSSCIAADGSFKVSGLDAGEYYSVSYYKNGVNQTAVSEVASATGEIDITGLTIGNYTNIIATSLTGCETTTSVVEITFSPPSIPGSITASKEFICLPDATAINYSIDDVPGATTYNWVYTGTGATMTGQGTTNISLTFDVGATSGVLKVVASSACGISPERNLNINISNTPSRPTVFVTEASCTTTTATARVTSPTLDLTFSVDGDNYSNTTGIFTGLIPGSTYSITAKNANGCISEVTSITLAARPETPLVPVVTVTAQPVCGTPTGSISIAGTTGFLYSVDGGTYSATLTYSNLAPGTHSITAQSVDGCTSTATTVTIDPAKAEASAPSVTVTAQPVCGMPTGSISITGITGYLYSVDGGTYSATLVYTNLAPGTHSIT</sequence>
<evidence type="ECO:0000313" key="3">
    <source>
        <dbReference type="Proteomes" id="UP000274046"/>
    </source>
</evidence>
<reference evidence="2 3" key="1">
    <citation type="submission" date="2018-10" db="EMBL/GenBank/DDBJ databases">
        <title>Genome sequencing of Pedobacter jejuensis TNB23.</title>
        <authorList>
            <person name="Cho Y.-J."/>
            <person name="Cho A."/>
            <person name="Kim O.-S."/>
        </authorList>
    </citation>
    <scope>NUCLEOTIDE SEQUENCE [LARGE SCALE GENOMIC DNA]</scope>
    <source>
        <strain evidence="2 3">TNB23</strain>
    </source>
</reference>
<feature type="non-terminal residue" evidence="2">
    <location>
        <position position="1743"/>
    </location>
</feature>
<dbReference type="RefSeq" id="WP_148042787.1">
    <property type="nucleotide sequence ID" value="NZ_RBEE01000017.1"/>
</dbReference>
<evidence type="ECO:0000259" key="1">
    <source>
        <dbReference type="Pfam" id="PF19408"/>
    </source>
</evidence>
<dbReference type="InterPro" id="IPR045829">
    <property type="entry name" value="PKD_6"/>
</dbReference>
<organism evidence="2 3">
    <name type="scientific">Pedobacter jejuensis</name>
    <dbReference type="NCBI Taxonomy" id="1268550"/>
    <lineage>
        <taxon>Bacteria</taxon>
        <taxon>Pseudomonadati</taxon>
        <taxon>Bacteroidota</taxon>
        <taxon>Sphingobacteriia</taxon>
        <taxon>Sphingobacteriales</taxon>
        <taxon>Sphingobacteriaceae</taxon>
        <taxon>Pedobacter</taxon>
    </lineage>
</organism>
<dbReference type="EMBL" id="RBEE01000017">
    <property type="protein sequence ID" value="RNL53240.1"/>
    <property type="molecule type" value="Genomic_DNA"/>
</dbReference>
<gene>
    <name evidence="2" type="ORF">D7004_10375</name>
</gene>
<proteinExistence type="predicted"/>
<dbReference type="OrthoDB" id="1488276at2"/>
<dbReference type="Pfam" id="PF19408">
    <property type="entry name" value="PKD_6"/>
    <property type="match status" value="1"/>
</dbReference>
<name>A0A3N0BW69_9SPHI</name>
<evidence type="ECO:0000313" key="2">
    <source>
        <dbReference type="EMBL" id="RNL53240.1"/>
    </source>
</evidence>
<keyword evidence="3" id="KW-1185">Reference proteome</keyword>
<feature type="domain" description="PKD-like" evidence="1">
    <location>
        <begin position="1443"/>
        <end position="1527"/>
    </location>
</feature>